<sequence>MTFRNEIITLATLAALTPALSLANATNLGPLMTYSQSPLQSNSLSPQLRSGFSLAHQTKEFYISATSSSVWAENEVYHADYYQNSVLMGTKWQFTEKWQADIQYRWNFSANNHLDNVTDKFHTLFGLDANGRDKIKHNQNNIIIPEYGIKVTDFEGETLSSAFSFYTQYQLIQTPHHGLSVGGSLYYNHVGSGPFKDSRFEQGLQLNYSYQNRSHHIYTSLGVSYRHNEEVFTQLPYRNTTFAMLLGYQYDLDDNQELMFEHHWYEGSASNIADISDPSNEIVLGYRYNWQKTSLEFVILENIFNMDNSADISFTLSLRHRIK</sequence>
<keyword evidence="3" id="KW-1185">Reference proteome</keyword>
<protein>
    <submittedName>
        <fullName evidence="2">DUF3187 family protein</fullName>
    </submittedName>
</protein>
<organism evidence="2 3">
    <name type="scientific">Shewanella marisflavi</name>
    <dbReference type="NCBI Taxonomy" id="260364"/>
    <lineage>
        <taxon>Bacteria</taxon>
        <taxon>Pseudomonadati</taxon>
        <taxon>Pseudomonadota</taxon>
        <taxon>Gammaproteobacteria</taxon>
        <taxon>Alteromonadales</taxon>
        <taxon>Shewanellaceae</taxon>
        <taxon>Shewanella</taxon>
    </lineage>
</organism>
<dbReference type="Pfam" id="PF11383">
    <property type="entry name" value="DUF3187"/>
    <property type="match status" value="1"/>
</dbReference>
<feature type="chain" id="PRO_5045580058" evidence="1">
    <location>
        <begin position="26"/>
        <end position="323"/>
    </location>
</feature>
<gene>
    <name evidence="2" type="ORF">FGA12_11725</name>
</gene>
<dbReference type="Proteomes" id="UP000318758">
    <property type="component" value="Chromosome"/>
</dbReference>
<evidence type="ECO:0000313" key="3">
    <source>
        <dbReference type="Proteomes" id="UP000318758"/>
    </source>
</evidence>
<proteinExistence type="predicted"/>
<reference evidence="2 3" key="1">
    <citation type="submission" date="2019-06" db="EMBL/GenBank/DDBJ databases">
        <title>Complete genome of Shewanella marisflavi ECSMB14101, a mussel settlement-inducing bacterium isolated from East China Sea.</title>
        <authorList>
            <person name="Yang J."/>
            <person name="Liang X."/>
            <person name="Chang R."/>
            <person name="Peng L."/>
        </authorList>
    </citation>
    <scope>NUCLEOTIDE SEQUENCE [LARGE SCALE GENOMIC DNA]</scope>
    <source>
        <strain evidence="2 3">ECSMB14101</strain>
    </source>
</reference>
<dbReference type="SUPFAM" id="SSF56935">
    <property type="entry name" value="Porins"/>
    <property type="match status" value="1"/>
</dbReference>
<feature type="signal peptide" evidence="1">
    <location>
        <begin position="1"/>
        <end position="25"/>
    </location>
</feature>
<evidence type="ECO:0000256" key="1">
    <source>
        <dbReference type="SAM" id="SignalP"/>
    </source>
</evidence>
<dbReference type="EMBL" id="CP041153">
    <property type="protein sequence ID" value="QDF75774.1"/>
    <property type="molecule type" value="Genomic_DNA"/>
</dbReference>
<dbReference type="InterPro" id="IPR021523">
    <property type="entry name" value="DUF3187"/>
</dbReference>
<evidence type="ECO:0000313" key="2">
    <source>
        <dbReference type="EMBL" id="QDF75774.1"/>
    </source>
</evidence>
<accession>A0ABX5WT92</accession>
<name>A0ABX5WT92_9GAMM</name>
<dbReference type="RefSeq" id="WP_033540012.1">
    <property type="nucleotide sequence ID" value="NZ_CP041153.1"/>
</dbReference>
<keyword evidence="1" id="KW-0732">Signal</keyword>